<dbReference type="GO" id="GO:0004252">
    <property type="term" value="F:serine-type endopeptidase activity"/>
    <property type="evidence" value="ECO:0007669"/>
    <property type="project" value="InterPro"/>
</dbReference>
<dbReference type="InterPro" id="IPR051333">
    <property type="entry name" value="CLIP_Serine_Protease"/>
</dbReference>
<dbReference type="SUPFAM" id="SSF50494">
    <property type="entry name" value="Trypsin-like serine proteases"/>
    <property type="match status" value="1"/>
</dbReference>
<dbReference type="SMART" id="SM00020">
    <property type="entry name" value="Tryp_SPc"/>
    <property type="match status" value="1"/>
</dbReference>
<evidence type="ECO:0000256" key="1">
    <source>
        <dbReference type="SAM" id="MobiDB-lite"/>
    </source>
</evidence>
<sequence length="206" mass="22649">MNVSRFGVYIGSSCDLPEECHRRHRVQRVWYNDMYDVCRHSHDIAVIELEDTIEASEAVPICMPTEQSQLAEQLQAAGSGVDPSLDIDMYGKYRRKVKVVGLTLSSEDSHTKMIHVRARDASLCQGDSGGPLFQLDDRMRSTVVGVASYGPRCLYAPQGVCPVEEGKSPKKSSEPESLCNSVRDKKDISSAAVGAHPKLLRADVPA</sequence>
<evidence type="ECO:0000313" key="4">
    <source>
        <dbReference type="Proteomes" id="UP000230423"/>
    </source>
</evidence>
<dbReference type="GO" id="GO:0006508">
    <property type="term" value="P:proteolysis"/>
    <property type="evidence" value="ECO:0007669"/>
    <property type="project" value="InterPro"/>
</dbReference>
<evidence type="ECO:0000313" key="3">
    <source>
        <dbReference type="EMBL" id="PIO77748.1"/>
    </source>
</evidence>
<name>A0A2G9V5N4_TELCI</name>
<accession>A0A2G9V5N4</accession>
<evidence type="ECO:0000259" key="2">
    <source>
        <dbReference type="PROSITE" id="PS50240"/>
    </source>
</evidence>
<proteinExistence type="predicted"/>
<dbReference type="InterPro" id="IPR009003">
    <property type="entry name" value="Peptidase_S1_PA"/>
</dbReference>
<organism evidence="3 4">
    <name type="scientific">Teladorsagia circumcincta</name>
    <name type="common">Brown stomach worm</name>
    <name type="synonym">Ostertagia circumcincta</name>
    <dbReference type="NCBI Taxonomy" id="45464"/>
    <lineage>
        <taxon>Eukaryota</taxon>
        <taxon>Metazoa</taxon>
        <taxon>Ecdysozoa</taxon>
        <taxon>Nematoda</taxon>
        <taxon>Chromadorea</taxon>
        <taxon>Rhabditida</taxon>
        <taxon>Rhabditina</taxon>
        <taxon>Rhabditomorpha</taxon>
        <taxon>Strongyloidea</taxon>
        <taxon>Trichostrongylidae</taxon>
        <taxon>Teladorsagia</taxon>
    </lineage>
</organism>
<dbReference type="Pfam" id="PF00089">
    <property type="entry name" value="Trypsin"/>
    <property type="match status" value="1"/>
</dbReference>
<dbReference type="OrthoDB" id="6380398at2759"/>
<dbReference type="PRINTS" id="PR00722">
    <property type="entry name" value="CHYMOTRYPSIN"/>
</dbReference>
<dbReference type="InterPro" id="IPR001254">
    <property type="entry name" value="Trypsin_dom"/>
</dbReference>
<dbReference type="Proteomes" id="UP000230423">
    <property type="component" value="Unassembled WGS sequence"/>
</dbReference>
<dbReference type="InterPro" id="IPR001314">
    <property type="entry name" value="Peptidase_S1A"/>
</dbReference>
<dbReference type="PANTHER" id="PTHR24260">
    <property type="match status" value="1"/>
</dbReference>
<dbReference type="InterPro" id="IPR043504">
    <property type="entry name" value="Peptidase_S1_PA_chymotrypsin"/>
</dbReference>
<dbReference type="AlphaFoldDB" id="A0A2G9V5N4"/>
<dbReference type="Gene3D" id="2.40.10.10">
    <property type="entry name" value="Trypsin-like serine proteases"/>
    <property type="match status" value="2"/>
</dbReference>
<keyword evidence="4" id="KW-1185">Reference proteome</keyword>
<dbReference type="PANTHER" id="PTHR24260:SF136">
    <property type="entry name" value="GH08193P-RELATED"/>
    <property type="match status" value="1"/>
</dbReference>
<dbReference type="PROSITE" id="PS50240">
    <property type="entry name" value="TRYPSIN_DOM"/>
    <property type="match status" value="1"/>
</dbReference>
<gene>
    <name evidence="3" type="ORF">TELCIR_00089</name>
</gene>
<reference evidence="3 4" key="1">
    <citation type="submission" date="2015-09" db="EMBL/GenBank/DDBJ databases">
        <title>Draft genome of the parasitic nematode Teladorsagia circumcincta isolate WARC Sus (inbred).</title>
        <authorList>
            <person name="Mitreva M."/>
        </authorList>
    </citation>
    <scope>NUCLEOTIDE SEQUENCE [LARGE SCALE GENOMIC DNA]</scope>
    <source>
        <strain evidence="3 4">S</strain>
    </source>
</reference>
<dbReference type="EMBL" id="KZ344987">
    <property type="protein sequence ID" value="PIO77748.1"/>
    <property type="molecule type" value="Genomic_DNA"/>
</dbReference>
<feature type="region of interest" description="Disordered" evidence="1">
    <location>
        <begin position="164"/>
        <end position="183"/>
    </location>
</feature>
<feature type="domain" description="Peptidase S1" evidence="2">
    <location>
        <begin position="1"/>
        <end position="153"/>
    </location>
</feature>
<feature type="compositionally biased region" description="Basic and acidic residues" evidence="1">
    <location>
        <begin position="164"/>
        <end position="174"/>
    </location>
</feature>
<protein>
    <recommendedName>
        <fullName evidence="2">Peptidase S1 domain-containing protein</fullName>
    </recommendedName>
</protein>